<dbReference type="InterPro" id="IPR016169">
    <property type="entry name" value="FAD-bd_PCMH_sub2"/>
</dbReference>
<dbReference type="Gene3D" id="3.30.465.10">
    <property type="match status" value="1"/>
</dbReference>
<dbReference type="InterPro" id="IPR040165">
    <property type="entry name" value="Diminuto-like"/>
</dbReference>
<proteinExistence type="predicted"/>
<evidence type="ECO:0000256" key="5">
    <source>
        <dbReference type="ARBA" id="ARBA00023002"/>
    </source>
</evidence>
<evidence type="ECO:0000256" key="1">
    <source>
        <dbReference type="ARBA" id="ARBA00004167"/>
    </source>
</evidence>
<dbReference type="GO" id="GO:0005737">
    <property type="term" value="C:cytoplasm"/>
    <property type="evidence" value="ECO:0007669"/>
    <property type="project" value="TreeGrafter"/>
</dbReference>
<dbReference type="InterPro" id="IPR036318">
    <property type="entry name" value="FAD-bd_PCMH-like_sf"/>
</dbReference>
<dbReference type="PANTHER" id="PTHR10801">
    <property type="entry name" value="24-DEHYDROCHOLESTEROL REDUCTASE"/>
    <property type="match status" value="1"/>
</dbReference>
<evidence type="ECO:0000256" key="7">
    <source>
        <dbReference type="ARBA" id="ARBA00051033"/>
    </source>
</evidence>
<gene>
    <name evidence="11" type="ORF">CBOVIS_LOCUS3424</name>
</gene>
<dbReference type="SUPFAM" id="SSF56176">
    <property type="entry name" value="FAD-binding/transporter-associated domain-like"/>
    <property type="match status" value="1"/>
</dbReference>
<dbReference type="EMBL" id="CADEPM010000002">
    <property type="protein sequence ID" value="CAB3400500.1"/>
    <property type="molecule type" value="Genomic_DNA"/>
</dbReference>
<keyword evidence="6 9" id="KW-0472">Membrane</keyword>
<sequence length="887" mass="101717">MDEEIRSVSTQSLSFYEKCIEFIMHRFRFLFVVPILLPLSVLYNLFFAIRNWIVIRVNSAPKAHDRKVALIQKQIREWNESGQKTKMCTARSGWMTMSFRIPLYKKSLKQIRTDTLIDILELDTEKMCIKVEPMVTMGQITRYLIPLGYTLPIVPELDDLTVGGMINGCGVEASGKKYGMFQHICLSYELVMSDGSILTAKKIEEKPANQEEADMHTLFFGIPWSHGTIGFLTAATIRIIKCRPFVKLVYYPTNSLEEFSAKITAEADNRENEFVEGLIFSKNEGVVMRGRFSDGPIDEKGTVNAIGLWYKKWFYTHVEDIMKTQKVKTEFIPLRDYYHRHSKSIFWELKEIVPFGNNIIFRFLMGWMCPPKISLLKVTTTSTLRKLYDRQHVLQDMLVPLKELTNTVEVFHNEVEIYPLWICPFKLPSCPGMLRQRSGSSVMYVDVGAYGITKKKSYDAVETTRRIEAFVRSVKGFQMLYADTYMTRAEFWEIYAAACEADTTMSFQAVLTFKTVVIEKNLNVQDVFESRSEKRHLLYIALSQCTTLGFCSNGHAVVNVTAQKLLTLPPIPDNFENYLNISNKSEMEEIWHLVSQMMHEYLHSIGAFHSSIGLMSGLVQTTSSLKMTERVNFIFYIKDIENVNDVTAKITAVGDFVFEKLRHEIADCTRDFAIDVKVAGQNPDGSKTELRESGKINIQFFVGYMKFDSNGGLVQLSKANVEDLPTRINVNDKISDFTQKQITSFVGLLGKLTHELFRVLGAGQRFRGFVYKTLIKKCTYFNQLKLGSILGNTNWIIVYNSLLVNSNSNVAVYFQKLETGNVLITSTEPIVAIIFRHEVDIVKEQFFLHPNICVFTTTCQLPPAWDFIIIICRMGPVKQFHRFQLGL</sequence>
<dbReference type="GO" id="GO:0016020">
    <property type="term" value="C:membrane"/>
    <property type="evidence" value="ECO:0007669"/>
    <property type="project" value="UniProtKB-SubCell"/>
</dbReference>
<evidence type="ECO:0000256" key="8">
    <source>
        <dbReference type="ARBA" id="ARBA00052927"/>
    </source>
</evidence>
<evidence type="ECO:0000313" key="11">
    <source>
        <dbReference type="EMBL" id="CAB3400500.1"/>
    </source>
</evidence>
<evidence type="ECO:0000256" key="2">
    <source>
        <dbReference type="ARBA" id="ARBA00012405"/>
    </source>
</evidence>
<dbReference type="GO" id="GO:0050614">
    <property type="term" value="F:Delta24-sterol reductase activity"/>
    <property type="evidence" value="ECO:0007669"/>
    <property type="project" value="UniProtKB-EC"/>
</dbReference>
<name>A0A8S1EJX4_9PELO</name>
<evidence type="ECO:0000259" key="10">
    <source>
        <dbReference type="PROSITE" id="PS51387"/>
    </source>
</evidence>
<evidence type="ECO:0000256" key="9">
    <source>
        <dbReference type="SAM" id="Phobius"/>
    </source>
</evidence>
<evidence type="ECO:0000256" key="3">
    <source>
        <dbReference type="ARBA" id="ARBA00022692"/>
    </source>
</evidence>
<accession>A0A8S1EJX4</accession>
<feature type="domain" description="FAD-binding PCMH-type" evidence="10">
    <location>
        <begin position="55"/>
        <end position="242"/>
    </location>
</feature>
<comment type="caution">
    <text evidence="11">The sequence shown here is derived from an EMBL/GenBank/DDBJ whole genome shotgun (WGS) entry which is preliminary data.</text>
</comment>
<dbReference type="EC" id="1.3.1.72" evidence="2"/>
<dbReference type="PROSITE" id="PS51387">
    <property type="entry name" value="FAD_PCMH"/>
    <property type="match status" value="1"/>
</dbReference>
<evidence type="ECO:0000313" key="12">
    <source>
        <dbReference type="Proteomes" id="UP000494206"/>
    </source>
</evidence>
<comment type="subcellular location">
    <subcellularLocation>
        <location evidence="1">Membrane</location>
        <topology evidence="1">Single-pass membrane protein</topology>
    </subcellularLocation>
</comment>
<protein>
    <recommendedName>
        <fullName evidence="2">Delta(24)-sterol reductase</fullName>
        <ecNumber evidence="2">1.3.1.72</ecNumber>
    </recommendedName>
</protein>
<dbReference type="GO" id="GO:0000246">
    <property type="term" value="F:Delta24(24-1) sterol reductase activity"/>
    <property type="evidence" value="ECO:0007669"/>
    <property type="project" value="TreeGrafter"/>
</dbReference>
<dbReference type="InterPro" id="IPR016166">
    <property type="entry name" value="FAD-bd_PCMH"/>
</dbReference>
<dbReference type="OrthoDB" id="415825at2759"/>
<comment type="catalytic activity">
    <reaction evidence="8">
        <text>5alpha-cholest-8-en-3beta-ol + NADP(+) = zymosterol + NADPH + H(+)</text>
        <dbReference type="Rhea" id="RHEA:36399"/>
        <dbReference type="ChEBI" id="CHEBI:15378"/>
        <dbReference type="ChEBI" id="CHEBI:16608"/>
        <dbReference type="ChEBI" id="CHEBI:18252"/>
        <dbReference type="ChEBI" id="CHEBI:57783"/>
        <dbReference type="ChEBI" id="CHEBI:58349"/>
        <dbReference type="EC" id="1.3.1.72"/>
    </reaction>
    <physiologicalReaction direction="right-to-left" evidence="8">
        <dbReference type="Rhea" id="RHEA:36401"/>
    </physiologicalReaction>
</comment>
<organism evidence="11 12">
    <name type="scientific">Caenorhabditis bovis</name>
    <dbReference type="NCBI Taxonomy" id="2654633"/>
    <lineage>
        <taxon>Eukaryota</taxon>
        <taxon>Metazoa</taxon>
        <taxon>Ecdysozoa</taxon>
        <taxon>Nematoda</taxon>
        <taxon>Chromadorea</taxon>
        <taxon>Rhabditida</taxon>
        <taxon>Rhabditina</taxon>
        <taxon>Rhabditomorpha</taxon>
        <taxon>Rhabditoidea</taxon>
        <taxon>Rhabditidae</taxon>
        <taxon>Peloderinae</taxon>
        <taxon>Caenorhabditis</taxon>
    </lineage>
</organism>
<dbReference type="AlphaFoldDB" id="A0A8S1EJX4"/>
<dbReference type="GO" id="GO:0008202">
    <property type="term" value="P:steroid metabolic process"/>
    <property type="evidence" value="ECO:0007669"/>
    <property type="project" value="TreeGrafter"/>
</dbReference>
<evidence type="ECO:0000256" key="6">
    <source>
        <dbReference type="ARBA" id="ARBA00023136"/>
    </source>
</evidence>
<reference evidence="11 12" key="1">
    <citation type="submission" date="2020-04" db="EMBL/GenBank/DDBJ databases">
        <authorList>
            <person name="Laetsch R D."/>
            <person name="Stevens L."/>
            <person name="Kumar S."/>
            <person name="Blaxter L. M."/>
        </authorList>
    </citation>
    <scope>NUCLEOTIDE SEQUENCE [LARGE SCALE GENOMIC DNA]</scope>
</reference>
<evidence type="ECO:0000256" key="4">
    <source>
        <dbReference type="ARBA" id="ARBA00022989"/>
    </source>
</evidence>
<dbReference type="PANTHER" id="PTHR10801:SF0">
    <property type="entry name" value="DELTA(24)-STEROL REDUCTASE"/>
    <property type="match status" value="1"/>
</dbReference>
<dbReference type="InterPro" id="IPR006094">
    <property type="entry name" value="Oxid_FAD_bind_N"/>
</dbReference>
<keyword evidence="3 9" id="KW-0812">Transmembrane</keyword>
<keyword evidence="12" id="KW-1185">Reference proteome</keyword>
<keyword evidence="4 9" id="KW-1133">Transmembrane helix</keyword>
<dbReference type="GO" id="GO:0071949">
    <property type="term" value="F:FAD binding"/>
    <property type="evidence" value="ECO:0007669"/>
    <property type="project" value="InterPro"/>
</dbReference>
<feature type="transmembrane region" description="Helical" evidence="9">
    <location>
        <begin position="27"/>
        <end position="49"/>
    </location>
</feature>
<dbReference type="Pfam" id="PF01565">
    <property type="entry name" value="FAD_binding_4"/>
    <property type="match status" value="1"/>
</dbReference>
<keyword evidence="5" id="KW-0560">Oxidoreductase</keyword>
<dbReference type="Proteomes" id="UP000494206">
    <property type="component" value="Unassembled WGS sequence"/>
</dbReference>
<comment type="catalytic activity">
    <reaction evidence="7">
        <text>lanosterol + NADPH + H(+) = 24,25-dihydrolanosterol + NADP(+)</text>
        <dbReference type="Rhea" id="RHEA:33919"/>
        <dbReference type="ChEBI" id="CHEBI:15378"/>
        <dbReference type="ChEBI" id="CHEBI:16521"/>
        <dbReference type="ChEBI" id="CHEBI:28113"/>
        <dbReference type="ChEBI" id="CHEBI:57783"/>
        <dbReference type="ChEBI" id="CHEBI:58349"/>
    </reaction>
    <physiologicalReaction direction="left-to-right" evidence="7">
        <dbReference type="Rhea" id="RHEA:33920"/>
    </physiologicalReaction>
</comment>